<feature type="domain" description="Ice-binding protein C-terminal" evidence="2">
    <location>
        <begin position="183"/>
        <end position="206"/>
    </location>
</feature>
<accession>A0A848G5I5</accession>
<feature type="chain" id="PRO_5032690904" evidence="1">
    <location>
        <begin position="32"/>
        <end position="210"/>
    </location>
</feature>
<comment type="caution">
    <text evidence="3">The sequence shown here is derived from an EMBL/GenBank/DDBJ whole genome shotgun (WGS) entry which is preliminary data.</text>
</comment>
<dbReference type="NCBIfam" id="TIGR02595">
    <property type="entry name" value="PEP_CTERM"/>
    <property type="match status" value="1"/>
</dbReference>
<dbReference type="Pfam" id="PF07589">
    <property type="entry name" value="PEP-CTERM"/>
    <property type="match status" value="1"/>
</dbReference>
<dbReference type="AlphaFoldDB" id="A0A848G5I5"/>
<evidence type="ECO:0000259" key="2">
    <source>
        <dbReference type="Pfam" id="PF07589"/>
    </source>
</evidence>
<organism evidence="3 4">
    <name type="scientific">Zoogloea dura</name>
    <dbReference type="NCBI Taxonomy" id="2728840"/>
    <lineage>
        <taxon>Bacteria</taxon>
        <taxon>Pseudomonadati</taxon>
        <taxon>Pseudomonadota</taxon>
        <taxon>Betaproteobacteria</taxon>
        <taxon>Rhodocyclales</taxon>
        <taxon>Zoogloeaceae</taxon>
        <taxon>Zoogloea</taxon>
    </lineage>
</organism>
<dbReference type="Proteomes" id="UP000580043">
    <property type="component" value="Unassembled WGS sequence"/>
</dbReference>
<proteinExistence type="predicted"/>
<reference evidence="3 4" key="1">
    <citation type="submission" date="2020-04" db="EMBL/GenBank/DDBJ databases">
        <title>Zoogloea sp. G-4-1-14 isolated from soil.</title>
        <authorList>
            <person name="Dahal R.H."/>
        </authorList>
    </citation>
    <scope>NUCLEOTIDE SEQUENCE [LARGE SCALE GENOMIC DNA]</scope>
    <source>
        <strain evidence="3 4">G-4-1-14</strain>
    </source>
</reference>
<feature type="signal peptide" evidence="1">
    <location>
        <begin position="1"/>
        <end position="31"/>
    </location>
</feature>
<evidence type="ECO:0000256" key="1">
    <source>
        <dbReference type="SAM" id="SignalP"/>
    </source>
</evidence>
<sequence>MHIFQRSRHMHPLQRLGTAVLVLLSPLPATAAYIVDTGPGISGEPWAFEPAQYFAGEFSVSTGQKIQSIEGYYSNIENAPGSVTIRLHQDAGNIPGSVLFSQSHALPGASSLDWYGVFGLDWLIGPGTYWVSFEPDGGIKGIHPGKAPNPLDEYAQHSGGDWLDWGRNYFDYLDLGVRIDATAIPEPATLALAAAGLAGMVLARRRRQAH</sequence>
<keyword evidence="4" id="KW-1185">Reference proteome</keyword>
<evidence type="ECO:0000313" key="4">
    <source>
        <dbReference type="Proteomes" id="UP000580043"/>
    </source>
</evidence>
<dbReference type="InterPro" id="IPR013424">
    <property type="entry name" value="Ice-binding_C"/>
</dbReference>
<gene>
    <name evidence="3" type="ORF">HHL15_12225</name>
</gene>
<evidence type="ECO:0000313" key="3">
    <source>
        <dbReference type="EMBL" id="NML26514.1"/>
    </source>
</evidence>
<name>A0A848G5I5_9RHOO</name>
<dbReference type="EMBL" id="JABBGA010000008">
    <property type="protein sequence ID" value="NML26514.1"/>
    <property type="molecule type" value="Genomic_DNA"/>
</dbReference>
<keyword evidence="1" id="KW-0732">Signal</keyword>
<protein>
    <submittedName>
        <fullName evidence="3">PEP-CTERM sorting domain-containing protein</fullName>
    </submittedName>
</protein>